<gene>
    <name evidence="1" type="ORF">C4B59_10430</name>
</gene>
<keyword evidence="1" id="KW-0547">Nucleotide-binding</keyword>
<reference evidence="1" key="1">
    <citation type="submission" date="2018-01" db="EMBL/GenBank/DDBJ databases">
        <authorList>
            <person name="Krukenberg V."/>
        </authorList>
    </citation>
    <scope>NUCLEOTIDE SEQUENCE</scope>
    <source>
        <strain evidence="1">E20ANME2</strain>
    </source>
</reference>
<sequence>MEVTFYDRERETKEIMDTLRMKPRLITFIYGPINSGKTELITHLTCELSDDYVVFYINLRTKFLASYDDFIESLFEMEMETDMTVRKGKETLAELISSATKITGIPITREFIDYVFKDNKPKNAFSYMLKLFEEVKKSGKQPVLILDELQKIGDVLVNGHLIYELFNFFIDLTKELHLCHVFAATSDSLFLERVYSEAMLKGRCRYLLVDDFDYETTAAFLKGYGFTDEGARVAWEYCGGKPVCLVELINCGNREEKAKEMFTFRIGELETQLKLVKELGDEILIGSKRCDVHYEKLVSALKMFVKREEIGMNEVDEVSKRYLVKENILFVDPLTAMMKPQSMLDLSAIREVMRDA</sequence>
<accession>A0AC61L1J3</accession>
<keyword evidence="1" id="KW-0067">ATP-binding</keyword>
<evidence type="ECO:0000313" key="1">
    <source>
        <dbReference type="EMBL" id="PXF59859.1"/>
    </source>
</evidence>
<organism evidence="1 2">
    <name type="scientific">Candidatus Methanogaster sp</name>
    <dbReference type="NCBI Taxonomy" id="3386292"/>
    <lineage>
        <taxon>Archaea</taxon>
        <taxon>Methanobacteriati</taxon>
        <taxon>Methanobacteriota</taxon>
        <taxon>Stenosarchaea group</taxon>
        <taxon>Methanomicrobia</taxon>
        <taxon>Methanosarcinales</taxon>
        <taxon>ANME-2 cluster</taxon>
        <taxon>Candidatus Methanogasteraceae</taxon>
        <taxon>Candidatus Methanogaster</taxon>
    </lineage>
</organism>
<name>A0AC61L1J3_9EURY</name>
<dbReference type="EMBL" id="PQXF01000021">
    <property type="protein sequence ID" value="PXF59859.1"/>
    <property type="molecule type" value="Genomic_DNA"/>
</dbReference>
<dbReference type="Proteomes" id="UP000248329">
    <property type="component" value="Unassembled WGS sequence"/>
</dbReference>
<protein>
    <submittedName>
        <fullName evidence="1">ATP-binding protein</fullName>
    </submittedName>
</protein>
<proteinExistence type="predicted"/>
<comment type="caution">
    <text evidence="1">The sequence shown here is derived from an EMBL/GenBank/DDBJ whole genome shotgun (WGS) entry which is preliminary data.</text>
</comment>
<evidence type="ECO:0000313" key="2">
    <source>
        <dbReference type="Proteomes" id="UP000248329"/>
    </source>
</evidence>